<dbReference type="Proteomes" id="UP000000492">
    <property type="component" value="Chromosome"/>
</dbReference>
<protein>
    <submittedName>
        <fullName evidence="8">Membrane protein</fullName>
    </submittedName>
</protein>
<feature type="transmembrane region" description="Helical" evidence="7">
    <location>
        <begin position="150"/>
        <end position="174"/>
    </location>
</feature>
<reference evidence="8 9" key="1">
    <citation type="journal article" date="2012" name="BMC Genomics">
        <title>Complete genome sequence, lifestyle, and multi-drug resistance of the human pathogen Corynebacterium resistens DSM 45100 isolated from blood samples of a leukemia patient.</title>
        <authorList>
            <person name="Schroder J."/>
            <person name="Maus I."/>
            <person name="Meyer K."/>
            <person name="Wordemann S."/>
            <person name="Blom J."/>
            <person name="Jaenicke S."/>
            <person name="Schneider J."/>
            <person name="Trost E."/>
            <person name="Tauch A."/>
        </authorList>
    </citation>
    <scope>NUCLEOTIDE SEQUENCE [LARGE SCALE GENOMIC DNA]</scope>
    <source>
        <strain evidence="9">DSM 45100 / JCM 12819 / CCUG 50093 / GTC 2026 / SICGH 158</strain>
    </source>
</reference>
<dbReference type="PANTHER" id="PTHR39087:SF2">
    <property type="entry name" value="UPF0104 MEMBRANE PROTEIN MJ1595"/>
    <property type="match status" value="1"/>
</dbReference>
<dbReference type="AlphaFoldDB" id="F8DYR7"/>
<accession>F8DYR7</accession>
<comment type="subcellular location">
    <subcellularLocation>
        <location evidence="1">Cell membrane</location>
        <topology evidence="1">Multi-pass membrane protein</topology>
    </subcellularLocation>
</comment>
<organism evidence="8 9">
    <name type="scientific">Corynebacterium resistens (strain DSM 45100 / JCM 12819 / GTC 2026 / SICGH 158)</name>
    <dbReference type="NCBI Taxonomy" id="662755"/>
    <lineage>
        <taxon>Bacteria</taxon>
        <taxon>Bacillati</taxon>
        <taxon>Actinomycetota</taxon>
        <taxon>Actinomycetes</taxon>
        <taxon>Mycobacteriales</taxon>
        <taxon>Corynebacteriaceae</taxon>
        <taxon>Corynebacterium</taxon>
    </lineage>
</organism>
<feature type="region of interest" description="Disordered" evidence="6">
    <location>
        <begin position="363"/>
        <end position="414"/>
    </location>
</feature>
<feature type="transmembrane region" description="Helical" evidence="7">
    <location>
        <begin position="327"/>
        <end position="350"/>
    </location>
</feature>
<name>F8DYR7_CORRG</name>
<dbReference type="STRING" id="662755.CRES_0547"/>
<dbReference type="HOGENOM" id="CLU_048247_0_0_11"/>
<evidence type="ECO:0000313" key="9">
    <source>
        <dbReference type="Proteomes" id="UP000000492"/>
    </source>
</evidence>
<keyword evidence="2" id="KW-1003">Cell membrane</keyword>
<keyword evidence="9" id="KW-1185">Reference proteome</keyword>
<keyword evidence="5 7" id="KW-0472">Membrane</keyword>
<evidence type="ECO:0000256" key="3">
    <source>
        <dbReference type="ARBA" id="ARBA00022692"/>
    </source>
</evidence>
<dbReference type="InterPro" id="IPR022791">
    <property type="entry name" value="L-PG_synthase/AglD"/>
</dbReference>
<evidence type="ECO:0000256" key="1">
    <source>
        <dbReference type="ARBA" id="ARBA00004651"/>
    </source>
</evidence>
<keyword evidence="4 7" id="KW-1133">Transmembrane helix</keyword>
<gene>
    <name evidence="8" type="ordered locus">CRES_0547</name>
</gene>
<feature type="compositionally biased region" description="Low complexity" evidence="6">
    <location>
        <begin position="383"/>
        <end position="405"/>
    </location>
</feature>
<dbReference type="KEGG" id="crd:CRES_0547"/>
<dbReference type="Pfam" id="PF03706">
    <property type="entry name" value="LPG_synthase_TM"/>
    <property type="match status" value="1"/>
</dbReference>
<evidence type="ECO:0000256" key="7">
    <source>
        <dbReference type="SAM" id="Phobius"/>
    </source>
</evidence>
<sequence length="414" mass="44116">MKATQSVRKEDAQMSRTKTGKTSKTKAVFAYLRRPWVRATLSILLIVLIVVAARNQLHFLGEGWREMKRSDNRWLLVAAAMMGLAMLAQAEVMVVLLRSAGVKVSRLRVNALGLAANSVSSTFPGGPALSAAMIFREQLKWGATAVISSWYLVLSGVLAGGGMALLAIGAVFFLGLKEVQLSTLLISVVALLALAVATNWVASHPHFLERWLRARLRAFNRWRNKPADRFEGKLVGLAEQLSTVQLPLPQLAISIVVSLAKWILEIFCLLACIYAVEAEPPIAGVVLSFLTAKLVGQAQVTPGGLGLVDVALTSTLIRFASMTSVQAFASVICFRMISFVALTIVGWIVFFAGQFSKVAKEATPMEGSSSGGTGSHTDSPNQAVSDVDSSVDADAATDTPATATAEGGTVQRGS</sequence>
<dbReference type="GO" id="GO:0005886">
    <property type="term" value="C:plasma membrane"/>
    <property type="evidence" value="ECO:0007669"/>
    <property type="project" value="UniProtKB-SubCell"/>
</dbReference>
<feature type="transmembrane region" description="Helical" evidence="7">
    <location>
        <begin position="36"/>
        <end position="54"/>
    </location>
</feature>
<feature type="transmembrane region" description="Helical" evidence="7">
    <location>
        <begin position="251"/>
        <end position="276"/>
    </location>
</feature>
<dbReference type="NCBIfam" id="TIGR00374">
    <property type="entry name" value="flippase-like domain"/>
    <property type="match status" value="1"/>
</dbReference>
<proteinExistence type="predicted"/>
<evidence type="ECO:0000256" key="6">
    <source>
        <dbReference type="SAM" id="MobiDB-lite"/>
    </source>
</evidence>
<evidence type="ECO:0000313" key="8">
    <source>
        <dbReference type="EMBL" id="AEI08909.1"/>
    </source>
</evidence>
<evidence type="ECO:0000256" key="5">
    <source>
        <dbReference type="ARBA" id="ARBA00023136"/>
    </source>
</evidence>
<dbReference type="EMBL" id="CP002857">
    <property type="protein sequence ID" value="AEI08909.1"/>
    <property type="molecule type" value="Genomic_DNA"/>
</dbReference>
<keyword evidence="3 7" id="KW-0812">Transmembrane</keyword>
<feature type="transmembrane region" description="Helical" evidence="7">
    <location>
        <begin position="181"/>
        <end position="202"/>
    </location>
</feature>
<evidence type="ECO:0000256" key="2">
    <source>
        <dbReference type="ARBA" id="ARBA00022475"/>
    </source>
</evidence>
<evidence type="ECO:0000256" key="4">
    <source>
        <dbReference type="ARBA" id="ARBA00022989"/>
    </source>
</evidence>
<dbReference type="eggNOG" id="COG0392">
    <property type="taxonomic scope" value="Bacteria"/>
</dbReference>
<dbReference type="PANTHER" id="PTHR39087">
    <property type="entry name" value="UPF0104 MEMBRANE PROTEIN MJ1595"/>
    <property type="match status" value="1"/>
</dbReference>
<feature type="transmembrane region" description="Helical" evidence="7">
    <location>
        <begin position="74"/>
        <end position="97"/>
    </location>
</feature>
<feature type="transmembrane region" description="Helical" evidence="7">
    <location>
        <begin position="109"/>
        <end position="135"/>
    </location>
</feature>